<dbReference type="Gene3D" id="3.50.50.60">
    <property type="entry name" value="FAD/NAD(P)-binding domain"/>
    <property type="match status" value="1"/>
</dbReference>
<dbReference type="PANTHER" id="PTHR13789:SF309">
    <property type="entry name" value="PUTATIVE (AFU_ORTHOLOGUE AFUA_6G14510)-RELATED"/>
    <property type="match status" value="1"/>
</dbReference>
<dbReference type="Pfam" id="PF01494">
    <property type="entry name" value="FAD_binding_3"/>
    <property type="match status" value="1"/>
</dbReference>
<dbReference type="SUPFAM" id="SSF51905">
    <property type="entry name" value="FAD/NAD(P)-binding domain"/>
    <property type="match status" value="1"/>
</dbReference>
<keyword evidence="2" id="KW-0503">Monooxygenase</keyword>
<protein>
    <submittedName>
        <fullName evidence="4">FAD-dependent oxidoreductase</fullName>
    </submittedName>
</protein>
<organism evidence="4 5">
    <name type="scientific">Acinetobacter gerneri</name>
    <dbReference type="NCBI Taxonomy" id="202952"/>
    <lineage>
        <taxon>Bacteria</taxon>
        <taxon>Pseudomonadati</taxon>
        <taxon>Pseudomonadota</taxon>
        <taxon>Gammaproteobacteria</taxon>
        <taxon>Moraxellales</taxon>
        <taxon>Moraxellaceae</taxon>
        <taxon>Acinetobacter</taxon>
    </lineage>
</organism>
<evidence type="ECO:0000313" key="4">
    <source>
        <dbReference type="EMBL" id="MDQ9073365.1"/>
    </source>
</evidence>
<dbReference type="InterPro" id="IPR002938">
    <property type="entry name" value="FAD-bd"/>
</dbReference>
<dbReference type="NCBIfam" id="NF005313">
    <property type="entry name" value="PRK06847.1"/>
    <property type="match status" value="1"/>
</dbReference>
<gene>
    <name evidence="4" type="ORF">RFH51_18115</name>
</gene>
<dbReference type="RefSeq" id="WP_308957367.1">
    <property type="nucleotide sequence ID" value="NZ_JAVICY010000044.1"/>
</dbReference>
<feature type="domain" description="FAD-binding" evidence="3">
    <location>
        <begin position="6"/>
        <end position="344"/>
    </location>
</feature>
<dbReference type="PANTHER" id="PTHR13789">
    <property type="entry name" value="MONOOXYGENASE"/>
    <property type="match status" value="1"/>
</dbReference>
<proteinExistence type="predicted"/>
<name>A0AAW8JM49_9GAMM</name>
<dbReference type="GO" id="GO:0004497">
    <property type="term" value="F:monooxygenase activity"/>
    <property type="evidence" value="ECO:0007669"/>
    <property type="project" value="UniProtKB-KW"/>
</dbReference>
<evidence type="ECO:0000259" key="3">
    <source>
        <dbReference type="Pfam" id="PF01494"/>
    </source>
</evidence>
<evidence type="ECO:0000256" key="1">
    <source>
        <dbReference type="ARBA" id="ARBA00023002"/>
    </source>
</evidence>
<comment type="caution">
    <text evidence="4">The sequence shown here is derived from an EMBL/GenBank/DDBJ whole genome shotgun (WGS) entry which is preliminary data.</text>
</comment>
<accession>A0AAW8JM49</accession>
<reference evidence="4" key="1">
    <citation type="submission" date="2023-08" db="EMBL/GenBank/DDBJ databases">
        <title>Emergence of clinically-relevant ST2 carbapenem-resistant Acinetobacter baumannii strains in hospital sewages in Zhejiang, East of China.</title>
        <authorList>
            <person name="Kaichao C."/>
            <person name="Zhang R."/>
        </authorList>
    </citation>
    <scope>NUCLEOTIDE SEQUENCE</scope>
    <source>
        <strain evidence="4">M-SY-60</strain>
    </source>
</reference>
<dbReference type="InterPro" id="IPR050493">
    <property type="entry name" value="FAD-dep_Monooxygenase_BioMet"/>
</dbReference>
<evidence type="ECO:0000313" key="5">
    <source>
        <dbReference type="Proteomes" id="UP001243195"/>
    </source>
</evidence>
<dbReference type="AlphaFoldDB" id="A0AAW8JM49"/>
<keyword evidence="1" id="KW-0560">Oxidoreductase</keyword>
<dbReference type="PRINTS" id="PR00420">
    <property type="entry name" value="RNGMNOXGNASE"/>
</dbReference>
<dbReference type="EMBL" id="JAVIDA010000042">
    <property type="protein sequence ID" value="MDQ9073365.1"/>
    <property type="molecule type" value="Genomic_DNA"/>
</dbReference>
<dbReference type="GO" id="GO:0071949">
    <property type="term" value="F:FAD binding"/>
    <property type="evidence" value="ECO:0007669"/>
    <property type="project" value="InterPro"/>
</dbReference>
<sequence>MTRISKVAIVGGGIGGMCAAIQLKKNGFNVDLIELKDTLKPLGAGISLSAATLRALKQIGVVDELLKNAGGFSSFEVFTADGHKLLEAPIFSAKGAEDLAFNNAGILRTKFAEILENKLRSLGVNVILNMTVESLEHVDDGVNVQLSNGEIQNYDILIGADGINSKVRTLIHPHFQGSKFTHQGSWRIVVPRYFKGLAMFMGKTLKAGMTPINDTQSYLFLLDHHAEDNFIEQKEWPAILSNLLAEFDGPIKEIKESIDRGEINETNIVYRPLYTHLVKEPWFKGRVVLMGDAVHSTTPHLASGAGMAIEGALILTEELARMQSVEEAFERYQKRHFERAKLVISTSTRLGEIELANGSPVEHRALMSLTMEKLLEPI</sequence>
<dbReference type="Proteomes" id="UP001243195">
    <property type="component" value="Unassembled WGS sequence"/>
</dbReference>
<evidence type="ECO:0000256" key="2">
    <source>
        <dbReference type="ARBA" id="ARBA00023033"/>
    </source>
</evidence>
<dbReference type="InterPro" id="IPR036188">
    <property type="entry name" value="FAD/NAD-bd_sf"/>
</dbReference>